<dbReference type="EMBL" id="VTES01000004">
    <property type="protein sequence ID" value="TYS63283.1"/>
    <property type="molecule type" value="Genomic_DNA"/>
</dbReference>
<keyword evidence="3 6" id="KW-0560">Oxidoreductase</keyword>
<dbReference type="Gene3D" id="3.20.20.30">
    <property type="entry name" value="Luciferase-like domain"/>
    <property type="match status" value="1"/>
</dbReference>
<keyword evidence="2" id="KW-0288">FMN</keyword>
<evidence type="ECO:0000256" key="4">
    <source>
        <dbReference type="ARBA" id="ARBA00023033"/>
    </source>
</evidence>
<sequence length="321" mass="36829">MSLLQHRAFNRLYQQDKMTLGFSIPTARMSKYPIMENQLPLARKIENHGFAALWLRDVTIQNLNIDDNGQMYDIWIYLTYLAAHTRNIALGTASVVLPLRHPVRVAKEASSIDRLFPERLIMGVASGDRDKDFTALGISKLESGNLFKKNYAFLERLLKEENPTISRDSGMIDGTDMRMFPKPFSAIPTMVTGFTNQSIEWIAQNGDGWIQYPRNMPQQTQLIKDYRELSEIHAPGVFKPFTQTLFIDLSENLDLSPVPIPLGFRAGRKHLLEILYQFQSIGVNHLAFVLYFSRRPPEEVIQELGEFVLPYFPTHEIPVID</sequence>
<dbReference type="InterPro" id="IPR051260">
    <property type="entry name" value="Diverse_substr_monoxygenases"/>
</dbReference>
<dbReference type="RefSeq" id="WP_148950292.1">
    <property type="nucleotide sequence ID" value="NZ_VTES01000004.1"/>
</dbReference>
<evidence type="ECO:0000313" key="7">
    <source>
        <dbReference type="Proteomes" id="UP000323732"/>
    </source>
</evidence>
<dbReference type="InterPro" id="IPR020020">
    <property type="entry name" value="Luciferase-type_oxidoreductase"/>
</dbReference>
<evidence type="ECO:0000256" key="3">
    <source>
        <dbReference type="ARBA" id="ARBA00023002"/>
    </source>
</evidence>
<proteinExistence type="predicted"/>
<keyword evidence="1" id="KW-0285">Flavoprotein</keyword>
<protein>
    <submittedName>
        <fullName evidence="6">TIGR03571 family LLM class oxidoreductase</fullName>
        <ecNumber evidence="6">1.-.-.-</ecNumber>
    </submittedName>
</protein>
<comment type="caution">
    <text evidence="6">The sequence shown here is derived from an EMBL/GenBank/DDBJ whole genome shotgun (WGS) entry which is preliminary data.</text>
</comment>
<evidence type="ECO:0000313" key="6">
    <source>
        <dbReference type="EMBL" id="TYS63283.1"/>
    </source>
</evidence>
<evidence type="ECO:0000256" key="1">
    <source>
        <dbReference type="ARBA" id="ARBA00022630"/>
    </source>
</evidence>
<dbReference type="SUPFAM" id="SSF51679">
    <property type="entry name" value="Bacterial luciferase-like"/>
    <property type="match status" value="1"/>
</dbReference>
<accession>A0A5D4SJB8</accession>
<organism evidence="6 7">
    <name type="scientific">Bacillus infantis</name>
    <dbReference type="NCBI Taxonomy" id="324767"/>
    <lineage>
        <taxon>Bacteria</taxon>
        <taxon>Bacillati</taxon>
        <taxon>Bacillota</taxon>
        <taxon>Bacilli</taxon>
        <taxon>Bacillales</taxon>
        <taxon>Bacillaceae</taxon>
        <taxon>Bacillus</taxon>
    </lineage>
</organism>
<dbReference type="GO" id="GO:0004497">
    <property type="term" value="F:monooxygenase activity"/>
    <property type="evidence" value="ECO:0007669"/>
    <property type="project" value="UniProtKB-KW"/>
</dbReference>
<evidence type="ECO:0000259" key="5">
    <source>
        <dbReference type="Pfam" id="PF00296"/>
    </source>
</evidence>
<dbReference type="Proteomes" id="UP000323732">
    <property type="component" value="Unassembled WGS sequence"/>
</dbReference>
<keyword evidence="4" id="KW-0503">Monooxygenase</keyword>
<name>A0A5D4SJB8_9BACI</name>
<dbReference type="Pfam" id="PF00296">
    <property type="entry name" value="Bac_luciferase"/>
    <property type="match status" value="1"/>
</dbReference>
<dbReference type="PANTHER" id="PTHR30011:SF16">
    <property type="entry name" value="C2H2 FINGER DOMAIN TRANSCRIPTION FACTOR (EUROFUNG)-RELATED"/>
    <property type="match status" value="1"/>
</dbReference>
<dbReference type="GO" id="GO:0016705">
    <property type="term" value="F:oxidoreductase activity, acting on paired donors, with incorporation or reduction of molecular oxygen"/>
    <property type="evidence" value="ECO:0007669"/>
    <property type="project" value="InterPro"/>
</dbReference>
<gene>
    <name evidence="6" type="ORF">FZD47_16695</name>
</gene>
<evidence type="ECO:0000256" key="2">
    <source>
        <dbReference type="ARBA" id="ARBA00022643"/>
    </source>
</evidence>
<reference evidence="6 7" key="1">
    <citation type="submission" date="2019-08" db="EMBL/GenBank/DDBJ databases">
        <title>Bacillus genomes from the desert of Cuatro Cienegas, Coahuila.</title>
        <authorList>
            <person name="Olmedo-Alvarez G."/>
        </authorList>
    </citation>
    <scope>NUCLEOTIDE SEQUENCE [LARGE SCALE GENOMIC DNA]</scope>
    <source>
        <strain evidence="6 7">CH37_1T</strain>
    </source>
</reference>
<dbReference type="AlphaFoldDB" id="A0A5D4SJB8"/>
<dbReference type="NCBIfam" id="TIGR03571">
    <property type="entry name" value="lucif_BA3436"/>
    <property type="match status" value="1"/>
</dbReference>
<dbReference type="InterPro" id="IPR036661">
    <property type="entry name" value="Luciferase-like_sf"/>
</dbReference>
<dbReference type="EC" id="1.-.-.-" evidence="6"/>
<dbReference type="InterPro" id="IPR011251">
    <property type="entry name" value="Luciferase-like_dom"/>
</dbReference>
<dbReference type="PANTHER" id="PTHR30011">
    <property type="entry name" value="ALKANESULFONATE MONOOXYGENASE-RELATED"/>
    <property type="match status" value="1"/>
</dbReference>
<feature type="domain" description="Luciferase-like" evidence="5">
    <location>
        <begin position="21"/>
        <end position="230"/>
    </location>
</feature>